<keyword evidence="3" id="KW-0597">Phosphoprotein</keyword>
<feature type="domain" description="Response regulatory" evidence="4">
    <location>
        <begin position="4"/>
        <end position="123"/>
    </location>
</feature>
<dbReference type="SMART" id="SM00850">
    <property type="entry name" value="LytTR"/>
    <property type="match status" value="1"/>
</dbReference>
<name>A0A3E4TMI4_9FIRM</name>
<accession>A0A3E4TMI4</accession>
<feature type="modified residue" description="4-aspartylphosphate" evidence="3">
    <location>
        <position position="60"/>
    </location>
</feature>
<dbReference type="PROSITE" id="PS50930">
    <property type="entry name" value="HTH_LYTTR"/>
    <property type="match status" value="1"/>
</dbReference>
<dbReference type="SMART" id="SM00448">
    <property type="entry name" value="REC"/>
    <property type="match status" value="1"/>
</dbReference>
<evidence type="ECO:0000256" key="1">
    <source>
        <dbReference type="ARBA" id="ARBA00018672"/>
    </source>
</evidence>
<evidence type="ECO:0000313" key="6">
    <source>
        <dbReference type="EMBL" id="RGL92303.1"/>
    </source>
</evidence>
<proteinExistence type="predicted"/>
<gene>
    <name evidence="6" type="ORF">DXC39_32185</name>
</gene>
<evidence type="ECO:0000259" key="4">
    <source>
        <dbReference type="PROSITE" id="PS50110"/>
    </source>
</evidence>
<dbReference type="Pfam" id="PF04397">
    <property type="entry name" value="LytTR"/>
    <property type="match status" value="1"/>
</dbReference>
<dbReference type="Pfam" id="PF00072">
    <property type="entry name" value="Response_reg"/>
    <property type="match status" value="1"/>
</dbReference>
<dbReference type="SUPFAM" id="SSF52172">
    <property type="entry name" value="CheY-like"/>
    <property type="match status" value="1"/>
</dbReference>
<dbReference type="PANTHER" id="PTHR37299">
    <property type="entry name" value="TRANSCRIPTIONAL REGULATOR-RELATED"/>
    <property type="match status" value="1"/>
</dbReference>
<dbReference type="GO" id="GO:0000156">
    <property type="term" value="F:phosphorelay response regulator activity"/>
    <property type="evidence" value="ECO:0007669"/>
    <property type="project" value="InterPro"/>
</dbReference>
<dbReference type="Gene3D" id="2.40.50.1020">
    <property type="entry name" value="LytTr DNA-binding domain"/>
    <property type="match status" value="1"/>
</dbReference>
<evidence type="ECO:0000313" key="7">
    <source>
        <dbReference type="Proteomes" id="UP000261257"/>
    </source>
</evidence>
<dbReference type="Gene3D" id="3.40.50.2300">
    <property type="match status" value="1"/>
</dbReference>
<comment type="function">
    <text evidence="2">May play the central regulatory role in sporulation. It may be an element of the effector pathway responsible for the activation of sporulation genes in response to nutritional stress. Spo0A may act in concert with spo0H (a sigma factor) to control the expression of some genes that are critical to the sporulation process.</text>
</comment>
<dbReference type="RefSeq" id="WP_117624350.1">
    <property type="nucleotide sequence ID" value="NZ_CAUFPL010000042.1"/>
</dbReference>
<dbReference type="AlphaFoldDB" id="A0A3E4TMI4"/>
<dbReference type="InterPro" id="IPR007492">
    <property type="entry name" value="LytTR_DNA-bd_dom"/>
</dbReference>
<feature type="domain" description="HTH LytTR-type" evidence="5">
    <location>
        <begin position="135"/>
        <end position="234"/>
    </location>
</feature>
<evidence type="ECO:0000256" key="3">
    <source>
        <dbReference type="PROSITE-ProRule" id="PRU00169"/>
    </source>
</evidence>
<protein>
    <recommendedName>
        <fullName evidence="1">Stage 0 sporulation protein A homolog</fullName>
    </recommendedName>
</protein>
<dbReference type="PANTHER" id="PTHR37299:SF1">
    <property type="entry name" value="STAGE 0 SPORULATION PROTEIN A HOMOLOG"/>
    <property type="match status" value="1"/>
</dbReference>
<sequence>MMLDIAICDDDNSFAGGLEKTLCRMEKTYGLKFEIDVYQDGCSLVKEVMSGKRYDIICMDIQMREMDGVEAARQIRKLDRVVELIYVTSYDSYMKEVFEVTPSGFIVKPLNQKEFETTFCRVMRTVIGQDAYYRFRYKKEEYKLLIRNILYFTSDLRKTYIVEEGGRYMEYRKLNDISKNLGQENGMFVRIHKSYLVNYRHIVRFSYDTVKLSNGEVLPVSSHRKQEVDEQLAKLMSLLPK</sequence>
<evidence type="ECO:0000256" key="2">
    <source>
        <dbReference type="ARBA" id="ARBA00024867"/>
    </source>
</evidence>
<dbReference type="GO" id="GO:0003677">
    <property type="term" value="F:DNA binding"/>
    <property type="evidence" value="ECO:0007669"/>
    <property type="project" value="UniProtKB-KW"/>
</dbReference>
<dbReference type="EMBL" id="QSSQ01000069">
    <property type="protein sequence ID" value="RGL92303.1"/>
    <property type="molecule type" value="Genomic_DNA"/>
</dbReference>
<dbReference type="InterPro" id="IPR011006">
    <property type="entry name" value="CheY-like_superfamily"/>
</dbReference>
<keyword evidence="6" id="KW-0238">DNA-binding</keyword>
<dbReference type="Proteomes" id="UP000261257">
    <property type="component" value="Unassembled WGS sequence"/>
</dbReference>
<dbReference type="InterPro" id="IPR046947">
    <property type="entry name" value="LytR-like"/>
</dbReference>
<dbReference type="InterPro" id="IPR001789">
    <property type="entry name" value="Sig_transdc_resp-reg_receiver"/>
</dbReference>
<reference evidence="6 7" key="1">
    <citation type="submission" date="2018-08" db="EMBL/GenBank/DDBJ databases">
        <title>A genome reference for cultivated species of the human gut microbiota.</title>
        <authorList>
            <person name="Zou Y."/>
            <person name="Xue W."/>
            <person name="Luo G."/>
        </authorList>
    </citation>
    <scope>NUCLEOTIDE SEQUENCE [LARGE SCALE GENOMIC DNA]</scope>
    <source>
        <strain evidence="6 7">TF05-11AC</strain>
    </source>
</reference>
<comment type="caution">
    <text evidence="6">The sequence shown here is derived from an EMBL/GenBank/DDBJ whole genome shotgun (WGS) entry which is preliminary data.</text>
</comment>
<organism evidence="6 7">
    <name type="scientific">Hungatella hathewayi</name>
    <dbReference type="NCBI Taxonomy" id="154046"/>
    <lineage>
        <taxon>Bacteria</taxon>
        <taxon>Bacillati</taxon>
        <taxon>Bacillota</taxon>
        <taxon>Clostridia</taxon>
        <taxon>Lachnospirales</taxon>
        <taxon>Lachnospiraceae</taxon>
        <taxon>Hungatella</taxon>
    </lineage>
</organism>
<evidence type="ECO:0000259" key="5">
    <source>
        <dbReference type="PROSITE" id="PS50930"/>
    </source>
</evidence>
<dbReference type="PROSITE" id="PS50110">
    <property type="entry name" value="RESPONSE_REGULATORY"/>
    <property type="match status" value="1"/>
</dbReference>